<accession>A0A7X4GDS1</accession>
<evidence type="ECO:0000313" key="2">
    <source>
        <dbReference type="Proteomes" id="UP000465810"/>
    </source>
</evidence>
<protein>
    <submittedName>
        <fullName evidence="1">Phage tail protein</fullName>
    </submittedName>
</protein>
<dbReference type="AlphaFoldDB" id="A0A7X4GDS1"/>
<dbReference type="Pfam" id="PF06891">
    <property type="entry name" value="P2_Phage_GpR"/>
    <property type="match status" value="1"/>
</dbReference>
<dbReference type="EMBL" id="WVTD01000001">
    <property type="protein sequence ID" value="MYL96439.1"/>
    <property type="molecule type" value="Genomic_DNA"/>
</dbReference>
<evidence type="ECO:0000313" key="1">
    <source>
        <dbReference type="EMBL" id="MYL96439.1"/>
    </source>
</evidence>
<dbReference type="InterPro" id="IPR009678">
    <property type="entry name" value="Phage_tail_completion_R"/>
</dbReference>
<keyword evidence="2" id="KW-1185">Reference proteome</keyword>
<reference evidence="1 2" key="1">
    <citation type="submission" date="2019-12" db="EMBL/GenBank/DDBJ databases">
        <authorList>
            <person name="Feng G."/>
            <person name="Zhu H."/>
        </authorList>
    </citation>
    <scope>NUCLEOTIDE SEQUENCE [LARGE SCALE GENOMIC DNA]</scope>
    <source>
        <strain evidence="1 2">FGD1</strain>
    </source>
</reference>
<proteinExistence type="predicted"/>
<organism evidence="1 2">
    <name type="scientific">Novosphingobium silvae</name>
    <dbReference type="NCBI Taxonomy" id="2692619"/>
    <lineage>
        <taxon>Bacteria</taxon>
        <taxon>Pseudomonadati</taxon>
        <taxon>Pseudomonadota</taxon>
        <taxon>Alphaproteobacteria</taxon>
        <taxon>Sphingomonadales</taxon>
        <taxon>Sphingomonadaceae</taxon>
        <taxon>Novosphingobium</taxon>
    </lineage>
</organism>
<sequence length="161" mass="17792">MKKPGLLRAAIAALLPDMARDPDRLAMWVERGNVRATGNAQRGFSWEYDLIVVAENYTGDPAQLFFVVVDWLRVQQPDLLQANSPGFPFEVDVIDARTVDVRMTLPLREVVTAALVGGEWQLTVVAETVPLLPDDTPLRANEAPLASIWARGDDEPFQVAP</sequence>
<gene>
    <name evidence="1" type="ORF">GR702_01445</name>
</gene>
<dbReference type="Proteomes" id="UP000465810">
    <property type="component" value="Unassembled WGS sequence"/>
</dbReference>
<dbReference type="RefSeq" id="WP_160984164.1">
    <property type="nucleotide sequence ID" value="NZ_WVTD01000001.1"/>
</dbReference>
<name>A0A7X4GDS1_9SPHN</name>
<comment type="caution">
    <text evidence="1">The sequence shown here is derived from an EMBL/GenBank/DDBJ whole genome shotgun (WGS) entry which is preliminary data.</text>
</comment>